<evidence type="ECO:0000256" key="1">
    <source>
        <dbReference type="SAM" id="MobiDB-lite"/>
    </source>
</evidence>
<feature type="signal peptide" evidence="2">
    <location>
        <begin position="1"/>
        <end position="21"/>
    </location>
</feature>
<feature type="compositionally biased region" description="Basic residues" evidence="1">
    <location>
        <begin position="120"/>
        <end position="136"/>
    </location>
</feature>
<reference evidence="3" key="1">
    <citation type="submission" date="2022-11" db="UniProtKB">
        <authorList>
            <consortium name="EnsemblMetazoa"/>
        </authorList>
    </citation>
    <scope>IDENTIFICATION</scope>
</reference>
<dbReference type="RefSeq" id="XP_020906629.1">
    <property type="nucleotide sequence ID" value="XM_021050970.1"/>
</dbReference>
<name>A0A913XMD6_EXADI</name>
<evidence type="ECO:0000256" key="2">
    <source>
        <dbReference type="SAM" id="SignalP"/>
    </source>
</evidence>
<dbReference type="Proteomes" id="UP000887567">
    <property type="component" value="Unplaced"/>
</dbReference>
<proteinExistence type="predicted"/>
<evidence type="ECO:0000313" key="3">
    <source>
        <dbReference type="EnsemblMetazoa" id="XP_020906629.1"/>
    </source>
</evidence>
<dbReference type="KEGG" id="epa:110244750"/>
<feature type="chain" id="PRO_5038115393" evidence="2">
    <location>
        <begin position="22"/>
        <end position="136"/>
    </location>
</feature>
<accession>A0A913XMD6</accession>
<protein>
    <submittedName>
        <fullName evidence="3">Uncharacterized protein</fullName>
    </submittedName>
</protein>
<organism evidence="3 4">
    <name type="scientific">Exaiptasia diaphana</name>
    <name type="common">Tropical sea anemone</name>
    <name type="synonym">Aiptasia pulchella</name>
    <dbReference type="NCBI Taxonomy" id="2652724"/>
    <lineage>
        <taxon>Eukaryota</taxon>
        <taxon>Metazoa</taxon>
        <taxon>Cnidaria</taxon>
        <taxon>Anthozoa</taxon>
        <taxon>Hexacorallia</taxon>
        <taxon>Actiniaria</taxon>
        <taxon>Aiptasiidae</taxon>
        <taxon>Exaiptasia</taxon>
    </lineage>
</organism>
<dbReference type="AlphaFoldDB" id="A0A913XMD6"/>
<keyword evidence="2" id="KW-0732">Signal</keyword>
<dbReference type="EnsemblMetazoa" id="XM_021050970.1">
    <property type="protein sequence ID" value="XP_020906629.1"/>
    <property type="gene ID" value="LOC110244750"/>
</dbReference>
<evidence type="ECO:0000313" key="4">
    <source>
        <dbReference type="Proteomes" id="UP000887567"/>
    </source>
</evidence>
<sequence length="136" mass="15190">MKVQLVLSVCGFLISLSSIWSLECRMRYKFGNYTFPQESMSCGNDSQVQCVTTSYDLPNTQGILFSGCRLCDQEGICNSLESGHNATNCQVTCCNTDYCNDSGAENNGTSEASKDEGKKIIKKQKMVEKRKKHHKH</sequence>
<dbReference type="GeneID" id="110244750"/>
<keyword evidence="4" id="KW-1185">Reference proteome</keyword>
<feature type="region of interest" description="Disordered" evidence="1">
    <location>
        <begin position="104"/>
        <end position="136"/>
    </location>
</feature>